<keyword evidence="3" id="KW-1185">Reference proteome</keyword>
<dbReference type="Proteomes" id="UP000318453">
    <property type="component" value="Chromosome"/>
</dbReference>
<dbReference type="KEGG" id="enn:FRE64_08830"/>
<protein>
    <recommendedName>
        <fullName evidence="1">DUF4935 domain-containing protein</fullName>
    </recommendedName>
</protein>
<evidence type="ECO:0000313" key="3">
    <source>
        <dbReference type="Proteomes" id="UP000318453"/>
    </source>
</evidence>
<reference evidence="2" key="1">
    <citation type="submission" date="2019-08" db="EMBL/GenBank/DDBJ databases">
        <title>Carotenoids and Carotenoid Binding Proteins in the Halophilic Cyanobacterium Euhalothece sp. ZM00.</title>
        <authorList>
            <person name="Cho S.M."/>
            <person name="Song J.Y."/>
            <person name="Park Y.-I."/>
        </authorList>
    </citation>
    <scope>NUCLEOTIDE SEQUENCE [LARGE SCALE GENOMIC DNA]</scope>
    <source>
        <strain evidence="2">Z-M001</strain>
    </source>
</reference>
<dbReference type="RefSeq" id="WP_146295661.1">
    <property type="nucleotide sequence ID" value="NZ_CP042326.1"/>
</dbReference>
<name>A0A5B8NL74_9CHRO</name>
<dbReference type="OrthoDB" id="8685584at2"/>
<sequence>MDRYLIIDTCVWIKLAGEPKFYTLLETLSENIEKTDSYLILPESVKIEFERHRDKIKANWTKKCKSWIGQLKDIKRHFPDHSDSLLDVHNNLQNDLKKLDTNIEQNLKIIDSLFQRALIDQNCSDEFFSEAGRRVFNRIPPAINSKSSSVGDCLLWLCVIRKLKEGEVWFCTDNKNDFSDPKYDFFPHAKLDQEAFKANKGNQFNYFIDPTNFIDKIGITKKKLPKYYDYVEDKFWIEKPILCPKCKHKSAFPRLYPTGYMYVCVQCKEPASTFIPSDDPFL</sequence>
<evidence type="ECO:0000313" key="2">
    <source>
        <dbReference type="EMBL" id="QDZ40033.1"/>
    </source>
</evidence>
<dbReference type="Pfam" id="PF16289">
    <property type="entry name" value="PIN_12"/>
    <property type="match status" value="1"/>
</dbReference>
<gene>
    <name evidence="2" type="ORF">FRE64_08830</name>
</gene>
<dbReference type="AlphaFoldDB" id="A0A5B8NL74"/>
<dbReference type="InterPro" id="IPR032557">
    <property type="entry name" value="DUF4935"/>
</dbReference>
<feature type="domain" description="DUF4935" evidence="1">
    <location>
        <begin position="5"/>
        <end position="178"/>
    </location>
</feature>
<organism evidence="2 3">
    <name type="scientific">Euhalothece natronophila Z-M001</name>
    <dbReference type="NCBI Taxonomy" id="522448"/>
    <lineage>
        <taxon>Bacteria</taxon>
        <taxon>Bacillati</taxon>
        <taxon>Cyanobacteriota</taxon>
        <taxon>Cyanophyceae</taxon>
        <taxon>Oscillatoriophycideae</taxon>
        <taxon>Chroococcales</taxon>
        <taxon>Halothecacae</taxon>
        <taxon>Halothece cluster</taxon>
        <taxon>Euhalothece</taxon>
    </lineage>
</organism>
<evidence type="ECO:0000259" key="1">
    <source>
        <dbReference type="Pfam" id="PF16289"/>
    </source>
</evidence>
<accession>A0A5B8NL74</accession>
<proteinExistence type="predicted"/>
<dbReference type="EMBL" id="CP042326">
    <property type="protein sequence ID" value="QDZ40033.1"/>
    <property type="molecule type" value="Genomic_DNA"/>
</dbReference>